<evidence type="ECO:0000313" key="8">
    <source>
        <dbReference type="EMBL" id="CAB1438878.1"/>
    </source>
</evidence>
<proteinExistence type="predicted"/>
<feature type="transmembrane region" description="Helical" evidence="5">
    <location>
        <begin position="364"/>
        <end position="383"/>
    </location>
</feature>
<evidence type="ECO:0000256" key="5">
    <source>
        <dbReference type="SAM" id="Phobius"/>
    </source>
</evidence>
<feature type="transmembrane region" description="Helical" evidence="5">
    <location>
        <begin position="468"/>
        <end position="491"/>
    </location>
</feature>
<comment type="caution">
    <text evidence="8">The sequence shown here is derived from an EMBL/GenBank/DDBJ whole genome shotgun (WGS) entry which is preliminary data.</text>
</comment>
<gene>
    <name evidence="8" type="ORF">PLEPLA_LOCUS26738</name>
</gene>
<keyword evidence="6" id="KW-0732">Signal</keyword>
<evidence type="ECO:0000313" key="9">
    <source>
        <dbReference type="Proteomes" id="UP001153269"/>
    </source>
</evidence>
<keyword evidence="9" id="KW-1185">Reference proteome</keyword>
<evidence type="ECO:0000256" key="1">
    <source>
        <dbReference type="ARBA" id="ARBA00004141"/>
    </source>
</evidence>
<dbReference type="Proteomes" id="UP001153269">
    <property type="component" value="Unassembled WGS sequence"/>
</dbReference>
<dbReference type="EMBL" id="CADEAL010002223">
    <property type="protein sequence ID" value="CAB1438878.1"/>
    <property type="molecule type" value="Genomic_DNA"/>
</dbReference>
<comment type="subcellular location">
    <subcellularLocation>
        <location evidence="1">Membrane</location>
        <topology evidence="1">Multi-pass membrane protein</topology>
    </subcellularLocation>
</comment>
<dbReference type="GO" id="GO:0016020">
    <property type="term" value="C:membrane"/>
    <property type="evidence" value="ECO:0007669"/>
    <property type="project" value="UniProtKB-SubCell"/>
</dbReference>
<sequence>MKAGHKCLFFQHVLLSVILLCHGKDVFFNDNKNLILPGSYKVAWMAGVQDFRTLSLLTIPGTHDTMARYGGPEGKCQAWTLNDQLRAGIRFLDLKVFSLFDTLYVMHGVMYQRSTFKEVLDTVKAFVSEFKTEAVLIRVQPEPLEKSTVNNKVRSLIGNDQHVWVTSGMPNMGQVRGKIVFLQESTFTLGIPLVETEGKSKVTNVKDKDNRIIKQLNQANEACGGDNAVMTYTSGTGFGTFGGMFLTPKRVAEKNHFPHRLDSSLTAKQAVSGRMSVSITKGEGVTVFTMTVDPKSSCPPLCQIIKSLCYSPVWCTVSQQLRAAQRMSQSVLGALHIMTGLLHIGLGVILLNGRSGSGWVMDDTLFPVWMGVLFTLFGVMCILSEKFPSLCLVSINVILNMTGVAFALTAIVLYSINMAGVSLWWMCRDDYQLNYDDQIPTMSTEKRGRIMESCIYARHLALMLLRSINGVLIVLSVLELCVAISSVVLGIKDLRSKDKGENKKTGDLEQYQPLLEEITTK</sequence>
<dbReference type="Pfam" id="PF00388">
    <property type="entry name" value="PI-PLC-X"/>
    <property type="match status" value="1"/>
</dbReference>
<keyword evidence="2 5" id="KW-0812">Transmembrane</keyword>
<feature type="transmembrane region" description="Helical" evidence="5">
    <location>
        <begin position="331"/>
        <end position="352"/>
    </location>
</feature>
<organism evidence="8 9">
    <name type="scientific">Pleuronectes platessa</name>
    <name type="common">European plaice</name>
    <dbReference type="NCBI Taxonomy" id="8262"/>
    <lineage>
        <taxon>Eukaryota</taxon>
        <taxon>Metazoa</taxon>
        <taxon>Chordata</taxon>
        <taxon>Craniata</taxon>
        <taxon>Vertebrata</taxon>
        <taxon>Euteleostomi</taxon>
        <taxon>Actinopterygii</taxon>
        <taxon>Neopterygii</taxon>
        <taxon>Teleostei</taxon>
        <taxon>Neoteleostei</taxon>
        <taxon>Acanthomorphata</taxon>
        <taxon>Carangaria</taxon>
        <taxon>Pleuronectiformes</taxon>
        <taxon>Pleuronectoidei</taxon>
        <taxon>Pleuronectidae</taxon>
        <taxon>Pleuronectes</taxon>
    </lineage>
</organism>
<dbReference type="Pfam" id="PF04103">
    <property type="entry name" value="CD20"/>
    <property type="match status" value="1"/>
</dbReference>
<dbReference type="GO" id="GO:0006629">
    <property type="term" value="P:lipid metabolic process"/>
    <property type="evidence" value="ECO:0007669"/>
    <property type="project" value="InterPro"/>
</dbReference>
<dbReference type="PROSITE" id="PS50007">
    <property type="entry name" value="PIPLC_X_DOMAIN"/>
    <property type="match status" value="1"/>
</dbReference>
<dbReference type="Gene3D" id="3.20.20.190">
    <property type="entry name" value="Phosphatidylinositol (PI) phosphodiesterase"/>
    <property type="match status" value="1"/>
</dbReference>
<name>A0A9N7UVA3_PLEPL</name>
<protein>
    <recommendedName>
        <fullName evidence="7">Phosphatidylinositol-specific phospholipase C X domain-containing protein</fullName>
    </recommendedName>
</protein>
<dbReference type="SMART" id="SM00148">
    <property type="entry name" value="PLCXc"/>
    <property type="match status" value="1"/>
</dbReference>
<feature type="transmembrane region" description="Helical" evidence="5">
    <location>
        <begin position="390"/>
        <end position="416"/>
    </location>
</feature>
<accession>A0A9N7UVA3</accession>
<evidence type="ECO:0000256" key="4">
    <source>
        <dbReference type="ARBA" id="ARBA00023136"/>
    </source>
</evidence>
<evidence type="ECO:0000256" key="6">
    <source>
        <dbReference type="SAM" id="SignalP"/>
    </source>
</evidence>
<feature type="chain" id="PRO_5040441969" description="Phosphatidylinositol-specific phospholipase C X domain-containing protein" evidence="6">
    <location>
        <begin position="24"/>
        <end position="521"/>
    </location>
</feature>
<dbReference type="PANTHER" id="PTHR13593">
    <property type="match status" value="1"/>
</dbReference>
<dbReference type="GO" id="GO:0008081">
    <property type="term" value="F:phosphoric diester hydrolase activity"/>
    <property type="evidence" value="ECO:0007669"/>
    <property type="project" value="InterPro"/>
</dbReference>
<keyword evidence="3 5" id="KW-1133">Transmembrane helix</keyword>
<dbReference type="InterPro" id="IPR051057">
    <property type="entry name" value="PI-PLC_domain"/>
</dbReference>
<evidence type="ECO:0000256" key="2">
    <source>
        <dbReference type="ARBA" id="ARBA00022692"/>
    </source>
</evidence>
<keyword evidence="4 5" id="KW-0472">Membrane</keyword>
<dbReference type="InterPro" id="IPR000909">
    <property type="entry name" value="PLipase_C_PInositol-sp_X_dom"/>
</dbReference>
<evidence type="ECO:0000256" key="3">
    <source>
        <dbReference type="ARBA" id="ARBA00022989"/>
    </source>
</evidence>
<reference evidence="8" key="1">
    <citation type="submission" date="2020-03" db="EMBL/GenBank/DDBJ databases">
        <authorList>
            <person name="Weist P."/>
        </authorList>
    </citation>
    <scope>NUCLEOTIDE SEQUENCE</scope>
</reference>
<dbReference type="PANTHER" id="PTHR13593:SF147">
    <property type="entry name" value="1-PHOSPHATIDYLINOSITOL PHOSPHODIESTERASE-LIKE-RELATED"/>
    <property type="match status" value="1"/>
</dbReference>
<feature type="domain" description="Phosphatidylinositol-specific phospholipase C X" evidence="7">
    <location>
        <begin position="49"/>
        <end position="184"/>
    </location>
</feature>
<dbReference type="SUPFAM" id="SSF51695">
    <property type="entry name" value="PLC-like phosphodiesterases"/>
    <property type="match status" value="1"/>
</dbReference>
<dbReference type="InterPro" id="IPR007237">
    <property type="entry name" value="CD20-like"/>
</dbReference>
<feature type="signal peptide" evidence="6">
    <location>
        <begin position="1"/>
        <end position="23"/>
    </location>
</feature>
<evidence type="ECO:0000259" key="7">
    <source>
        <dbReference type="SMART" id="SM00148"/>
    </source>
</evidence>
<dbReference type="InterPro" id="IPR017946">
    <property type="entry name" value="PLC-like_Pdiesterase_TIM-brl"/>
</dbReference>
<dbReference type="AlphaFoldDB" id="A0A9N7UVA3"/>